<keyword evidence="5 6" id="KW-0269">Exonuclease</keyword>
<keyword evidence="6" id="KW-0233">DNA recombination</keyword>
<comment type="caution">
    <text evidence="8">The sequence shown here is derived from an EMBL/GenBank/DDBJ whole genome shotgun (WGS) entry which is preliminary data.</text>
</comment>
<keyword evidence="6" id="KW-0255">Endonuclease</keyword>
<evidence type="ECO:0000313" key="8">
    <source>
        <dbReference type="EMBL" id="ORC22245.1"/>
    </source>
</evidence>
<reference evidence="8 9" key="1">
    <citation type="submission" date="2016-05" db="EMBL/GenBank/DDBJ databases">
        <title>Draft genome sequence of a porcine commensal Rothia nasimurium.</title>
        <authorList>
            <person name="Gaiser R.A."/>
            <person name="Van Baarlen P."/>
            <person name="Wells J.M."/>
        </authorList>
    </citation>
    <scope>NUCLEOTIDE SEQUENCE [LARGE SCALE GENOMIC DNA]</scope>
    <source>
        <strain evidence="8 9">PT-32</strain>
    </source>
</reference>
<dbReference type="NCBIfam" id="TIGR00619">
    <property type="entry name" value="sbcd"/>
    <property type="match status" value="1"/>
</dbReference>
<evidence type="ECO:0000256" key="1">
    <source>
        <dbReference type="ARBA" id="ARBA00010555"/>
    </source>
</evidence>
<evidence type="ECO:0000259" key="7">
    <source>
        <dbReference type="Pfam" id="PF00149"/>
    </source>
</evidence>
<dbReference type="PANTHER" id="PTHR30337">
    <property type="entry name" value="COMPONENT OF ATP-DEPENDENT DSDNA EXONUCLEASE"/>
    <property type="match status" value="1"/>
</dbReference>
<dbReference type="InterPro" id="IPR004843">
    <property type="entry name" value="Calcineurin-like_PHP"/>
</dbReference>
<evidence type="ECO:0000256" key="5">
    <source>
        <dbReference type="ARBA" id="ARBA00022839"/>
    </source>
</evidence>
<gene>
    <name evidence="6" type="primary">sbcD</name>
    <name evidence="8" type="ORF">A7979_01865</name>
</gene>
<dbReference type="InterPro" id="IPR041796">
    <property type="entry name" value="Mre11_N"/>
</dbReference>
<dbReference type="InterPro" id="IPR050535">
    <property type="entry name" value="DNA_Repair-Maintenance_Comp"/>
</dbReference>
<comment type="subunit">
    <text evidence="6">Heterodimer of SbcC and SbcD.</text>
</comment>
<feature type="domain" description="Calcineurin-like phosphoesterase" evidence="7">
    <location>
        <begin position="1"/>
        <end position="185"/>
    </location>
</feature>
<dbReference type="Pfam" id="PF00149">
    <property type="entry name" value="Metallophos"/>
    <property type="match status" value="1"/>
</dbReference>
<dbReference type="GO" id="GO:0008408">
    <property type="term" value="F:3'-5' exonuclease activity"/>
    <property type="evidence" value="ECO:0007669"/>
    <property type="project" value="InterPro"/>
</dbReference>
<keyword evidence="9" id="KW-1185">Reference proteome</keyword>
<sequence length="381" mass="41601">MRILHTSDWHLGRTFHGTSLHSTAEQVLDELVELVIRESVDVVLISGDIYDQAQPRTETVQLLSRTLERLVQAGTAVVAISGNHDSAIRLGFASSLLEVAGVHLVTSQTQVGTPVLLDKGGVQVAFYGIPYLEPRPTADRWGVGASHTEVLTEAMARVDRDAAERQVDATVVLAHCFATGAEPSESERDISVGGVQHVPVSVFSSATYTALGHLHGRQAPIETVRYSGSLLAYSFSEQNHRKGAWLVDIEAGGATTVREHTWETHLVLKTLKGTLDEILMPQTVDQFGSAFVSITLTDTVRPAQALERLKARYENLQELFFAPEGAESRPRHSYRRSRSTAGAAQLCASFYEHVRGRPLSEPETVYLAGVIEEARTNGEQA</sequence>
<comment type="function">
    <text evidence="6">SbcCD cleaves DNA hairpin structures. These structures can inhibit DNA replication and are intermediates in certain DNA recombination reactions. The complex acts as a 3'-&gt;5' double strand exonuclease that can open hairpins. It also has a 5' single-strand endonuclease activity.</text>
</comment>
<dbReference type="EMBL" id="LXWF01000011">
    <property type="protein sequence ID" value="ORC22245.1"/>
    <property type="molecule type" value="Genomic_DNA"/>
</dbReference>
<dbReference type="PANTHER" id="PTHR30337:SF0">
    <property type="entry name" value="NUCLEASE SBCCD SUBUNIT D"/>
    <property type="match status" value="1"/>
</dbReference>
<protein>
    <recommendedName>
        <fullName evidence="2 6">Nuclease SbcCD subunit D</fullName>
    </recommendedName>
</protein>
<keyword evidence="4 6" id="KW-0378">Hydrolase</keyword>
<dbReference type="SUPFAM" id="SSF56300">
    <property type="entry name" value="Metallo-dependent phosphatases"/>
    <property type="match status" value="1"/>
</dbReference>
<evidence type="ECO:0000313" key="9">
    <source>
        <dbReference type="Proteomes" id="UP000192359"/>
    </source>
</evidence>
<name>A0A1Y1RR41_9MICC</name>
<keyword evidence="6" id="KW-0235">DNA replication</keyword>
<evidence type="ECO:0000256" key="4">
    <source>
        <dbReference type="ARBA" id="ARBA00022801"/>
    </source>
</evidence>
<dbReference type="AlphaFoldDB" id="A0A1Y1RR41"/>
<evidence type="ECO:0000256" key="2">
    <source>
        <dbReference type="ARBA" id="ARBA00013365"/>
    </source>
</evidence>
<dbReference type="Proteomes" id="UP000192359">
    <property type="component" value="Unassembled WGS sequence"/>
</dbReference>
<dbReference type="GO" id="GO:0006310">
    <property type="term" value="P:DNA recombination"/>
    <property type="evidence" value="ECO:0007669"/>
    <property type="project" value="UniProtKB-KW"/>
</dbReference>
<dbReference type="OrthoDB" id="9773856at2"/>
<dbReference type="Gene3D" id="3.60.21.10">
    <property type="match status" value="1"/>
</dbReference>
<dbReference type="RefSeq" id="WP_083091317.1">
    <property type="nucleotide sequence ID" value="NZ_LXWF01000011.1"/>
</dbReference>
<proteinExistence type="inferred from homology"/>
<accession>A0A1Y1RR41</accession>
<dbReference type="InterPro" id="IPR029052">
    <property type="entry name" value="Metallo-depent_PP-like"/>
</dbReference>
<dbReference type="CDD" id="cd00840">
    <property type="entry name" value="MPP_Mre11_N"/>
    <property type="match status" value="1"/>
</dbReference>
<organism evidence="8 9">
    <name type="scientific">Rothia nasimurium</name>
    <dbReference type="NCBI Taxonomy" id="85336"/>
    <lineage>
        <taxon>Bacteria</taxon>
        <taxon>Bacillati</taxon>
        <taxon>Actinomycetota</taxon>
        <taxon>Actinomycetes</taxon>
        <taxon>Micrococcales</taxon>
        <taxon>Micrococcaceae</taxon>
        <taxon>Rothia</taxon>
    </lineage>
</organism>
<evidence type="ECO:0000256" key="3">
    <source>
        <dbReference type="ARBA" id="ARBA00022722"/>
    </source>
</evidence>
<dbReference type="InterPro" id="IPR004593">
    <property type="entry name" value="SbcD"/>
</dbReference>
<evidence type="ECO:0000256" key="6">
    <source>
        <dbReference type="RuleBase" id="RU363069"/>
    </source>
</evidence>
<dbReference type="GO" id="GO:0006260">
    <property type="term" value="P:DNA replication"/>
    <property type="evidence" value="ECO:0007669"/>
    <property type="project" value="UniProtKB-KW"/>
</dbReference>
<keyword evidence="3 6" id="KW-0540">Nuclease</keyword>
<comment type="similarity">
    <text evidence="1 6">Belongs to the SbcD family.</text>
</comment>
<dbReference type="GO" id="GO:0004519">
    <property type="term" value="F:endonuclease activity"/>
    <property type="evidence" value="ECO:0007669"/>
    <property type="project" value="UniProtKB-KW"/>
</dbReference>